<sequence length="90" mass="10006">MPTTTHSDTTIRRLAKLNFEVIAMNDAVLAHDLDEARFRTHFIHMSVQDMGFWEVARVAADVVLLLRGLGCDPLPGYGQAMLNLARALTP</sequence>
<dbReference type="Proteomes" id="UP000033651">
    <property type="component" value="Unassembled WGS sequence"/>
</dbReference>
<evidence type="ECO:0000313" key="2">
    <source>
        <dbReference type="Proteomes" id="UP000033651"/>
    </source>
</evidence>
<dbReference type="AlphaFoldDB" id="A0A0F3KJF1"/>
<reference evidence="1 2" key="1">
    <citation type="submission" date="2015-03" db="EMBL/GenBank/DDBJ databases">
        <title>Draft genome sequence of Luteibacter yeojuensis strain SU11.</title>
        <authorList>
            <person name="Sulaiman J."/>
            <person name="Priya K."/>
            <person name="Chan K.-G."/>
        </authorList>
    </citation>
    <scope>NUCLEOTIDE SEQUENCE [LARGE SCALE GENOMIC DNA]</scope>
    <source>
        <strain evidence="1 2">SU11</strain>
    </source>
</reference>
<evidence type="ECO:0000313" key="1">
    <source>
        <dbReference type="EMBL" id="KJV31286.1"/>
    </source>
</evidence>
<proteinExistence type="predicted"/>
<gene>
    <name evidence="1" type="ORF">VI08_13580</name>
</gene>
<dbReference type="PATRIC" id="fig|345309.4.peg.2065"/>
<protein>
    <submittedName>
        <fullName evidence="1">Uncharacterized protein</fullName>
    </submittedName>
</protein>
<accession>A0A0F3KJF1</accession>
<keyword evidence="2" id="KW-1185">Reference proteome</keyword>
<comment type="caution">
    <text evidence="1">The sequence shown here is derived from an EMBL/GenBank/DDBJ whole genome shotgun (WGS) entry which is preliminary data.</text>
</comment>
<name>A0A0F3KJF1_9GAMM</name>
<organism evidence="1 2">
    <name type="scientific">Luteibacter yeojuensis</name>
    <dbReference type="NCBI Taxonomy" id="345309"/>
    <lineage>
        <taxon>Bacteria</taxon>
        <taxon>Pseudomonadati</taxon>
        <taxon>Pseudomonadota</taxon>
        <taxon>Gammaproteobacteria</taxon>
        <taxon>Lysobacterales</taxon>
        <taxon>Rhodanobacteraceae</taxon>
        <taxon>Luteibacter</taxon>
    </lineage>
</organism>
<dbReference type="EMBL" id="JZRB01000029">
    <property type="protein sequence ID" value="KJV31286.1"/>
    <property type="molecule type" value="Genomic_DNA"/>
</dbReference>